<reference evidence="5 6" key="1">
    <citation type="submission" date="2023-01" db="EMBL/GenBank/DDBJ databases">
        <title>Complete genome sequence of Muricauda aquimarina strain IFOP_LL357.</title>
        <authorList>
            <person name="Gajardo G."/>
            <person name="Ueki S."/>
            <person name="Maruyama F."/>
        </authorList>
    </citation>
    <scope>NUCLEOTIDE SEQUENCE [LARGE SCALE GENOMIC DNA]</scope>
    <source>
        <strain evidence="5 6">IFOP_LL357</strain>
    </source>
</reference>
<dbReference type="PANTHER" id="PTHR43143">
    <property type="entry name" value="METALLOPHOSPHOESTERASE, CALCINEURIN SUPERFAMILY"/>
    <property type="match status" value="1"/>
</dbReference>
<dbReference type="InterPro" id="IPR032285">
    <property type="entry name" value="Metallophos_N"/>
</dbReference>
<gene>
    <name evidence="5" type="ORF">MACH07_06740</name>
</gene>
<dbReference type="RefSeq" id="WP_338196624.1">
    <property type="nucleotide sequence ID" value="NZ_AP027268.1"/>
</dbReference>
<evidence type="ECO:0000313" key="5">
    <source>
        <dbReference type="EMBL" id="BDW91842.1"/>
    </source>
</evidence>
<dbReference type="Gene3D" id="3.60.21.10">
    <property type="match status" value="1"/>
</dbReference>
<evidence type="ECO:0000256" key="1">
    <source>
        <dbReference type="SAM" id="SignalP"/>
    </source>
</evidence>
<dbReference type="InterPro" id="IPR032288">
    <property type="entry name" value="Metallophos_C"/>
</dbReference>
<dbReference type="AlphaFoldDB" id="A0AA48HCI1"/>
<dbReference type="Proteomes" id="UP001330184">
    <property type="component" value="Chromosome"/>
</dbReference>
<feature type="signal peptide" evidence="1">
    <location>
        <begin position="1"/>
        <end position="18"/>
    </location>
</feature>
<feature type="domain" description="Calcineurin-like phosphoesterase C-terminal" evidence="3">
    <location>
        <begin position="313"/>
        <end position="481"/>
    </location>
</feature>
<evidence type="ECO:0000259" key="2">
    <source>
        <dbReference type="Pfam" id="PF00149"/>
    </source>
</evidence>
<dbReference type="GO" id="GO:0016787">
    <property type="term" value="F:hydrolase activity"/>
    <property type="evidence" value="ECO:0007669"/>
    <property type="project" value="InterPro"/>
</dbReference>
<keyword evidence="6" id="KW-1185">Reference proteome</keyword>
<evidence type="ECO:0000313" key="6">
    <source>
        <dbReference type="Proteomes" id="UP001330184"/>
    </source>
</evidence>
<proteinExistence type="predicted"/>
<dbReference type="Pfam" id="PF00149">
    <property type="entry name" value="Metallophos"/>
    <property type="match status" value="1"/>
</dbReference>
<dbReference type="Pfam" id="PF16370">
    <property type="entry name" value="MetallophosC"/>
    <property type="match status" value="1"/>
</dbReference>
<evidence type="ECO:0000259" key="3">
    <source>
        <dbReference type="Pfam" id="PF16370"/>
    </source>
</evidence>
<dbReference type="InterPro" id="IPR051918">
    <property type="entry name" value="STPP_CPPED1"/>
</dbReference>
<dbReference type="PANTHER" id="PTHR43143:SF1">
    <property type="entry name" value="SERINE_THREONINE-PROTEIN PHOSPHATASE CPPED1"/>
    <property type="match status" value="1"/>
</dbReference>
<sequence length="494" mass="56562">MKRSTVLVILFLVQSLTAQDWQQVNGKVFLDANGNNSMDAREKGIRDVWVSNGDTFVQTDKNGSYTILVKPGQILFPILPSKYHYTDTDKWWHSFFEETDTSGKFNFGLVEQQTKKRFKVLAVGDIQVGDTTEMLQAGNSVLRELVNRKDYDMSIYLGDLVNDVPTLFQPLKTMMNGNQIPMWTVYGNHDRDFSVAPQKQPNAYNRHFGPDTYAFFKNEVLFIVLNSIYPEGKFGYNGIYDEQQLNFLRNILAEIEHDRPIVIAQHIPLVGMENKNDVVQLLDPFKKVLFLSGHTHTVFRNYITTPSGNTIHELTAGAVSGHWWTGQRSWEGVPLALMHCGTPKGYFEVEFNEGDYVVNYKGVGLPKTKQMSVWLGDYNDAPTSFLSKDDNIYINVYVGSDSTAIDLDINGLPVVKVEKVNELDPFVAYIKRMQKEGGTPDNLSKKSPYLRKKSNHLWKAQLPFGLKRGIHKLRIKVKDHKVRPFTEDVWFWKK</sequence>
<dbReference type="SUPFAM" id="SSF56300">
    <property type="entry name" value="Metallo-dependent phosphatases"/>
    <property type="match status" value="1"/>
</dbReference>
<dbReference type="InterPro" id="IPR004843">
    <property type="entry name" value="Calcineurin-like_PHP"/>
</dbReference>
<dbReference type="InterPro" id="IPR029052">
    <property type="entry name" value="Metallo-depent_PP-like"/>
</dbReference>
<dbReference type="EMBL" id="AP027268">
    <property type="protein sequence ID" value="BDW91842.1"/>
    <property type="molecule type" value="Genomic_DNA"/>
</dbReference>
<name>A0AA48HCI1_9FLAO</name>
<accession>A0AA48HCI1</accession>
<dbReference type="Pfam" id="PF16371">
    <property type="entry name" value="MetallophosN"/>
    <property type="match status" value="1"/>
</dbReference>
<evidence type="ECO:0000259" key="4">
    <source>
        <dbReference type="Pfam" id="PF16371"/>
    </source>
</evidence>
<feature type="domain" description="Calcineurin-like phosphoesterase N-terminal" evidence="4">
    <location>
        <begin position="39"/>
        <end position="102"/>
    </location>
</feature>
<feature type="domain" description="Calcineurin-like phosphoesterase" evidence="2">
    <location>
        <begin position="118"/>
        <end position="297"/>
    </location>
</feature>
<feature type="chain" id="PRO_5041375918" evidence="1">
    <location>
        <begin position="19"/>
        <end position="494"/>
    </location>
</feature>
<keyword evidence="1" id="KW-0732">Signal</keyword>
<protein>
    <submittedName>
        <fullName evidence="5">Uncharacterized protein</fullName>
    </submittedName>
</protein>
<organism evidence="5 6">
    <name type="scientific">Flagellimonas marinaquae</name>
    <dbReference type="NCBI Taxonomy" id="254955"/>
    <lineage>
        <taxon>Bacteria</taxon>
        <taxon>Pseudomonadati</taxon>
        <taxon>Bacteroidota</taxon>
        <taxon>Flavobacteriia</taxon>
        <taxon>Flavobacteriales</taxon>
        <taxon>Flavobacteriaceae</taxon>
        <taxon>Flagellimonas</taxon>
    </lineage>
</organism>